<evidence type="ECO:0000256" key="9">
    <source>
        <dbReference type="ARBA" id="ARBA00023242"/>
    </source>
</evidence>
<dbReference type="GO" id="GO:0046983">
    <property type="term" value="F:protein dimerization activity"/>
    <property type="evidence" value="ECO:0007669"/>
    <property type="project" value="InterPro"/>
</dbReference>
<evidence type="ECO:0000256" key="3">
    <source>
        <dbReference type="ARBA" id="ARBA00022723"/>
    </source>
</evidence>
<comment type="caution">
    <text evidence="12">The sequence shown here is derived from an EMBL/GenBank/DDBJ whole genome shotgun (WGS) entry which is preliminary data.</text>
</comment>
<evidence type="ECO:0000256" key="2">
    <source>
        <dbReference type="ARBA" id="ARBA00011738"/>
    </source>
</evidence>
<organism evidence="12 13">
    <name type="scientific">Nepenthes gracilis</name>
    <name type="common">Slender pitcher plant</name>
    <dbReference type="NCBI Taxonomy" id="150966"/>
    <lineage>
        <taxon>Eukaryota</taxon>
        <taxon>Viridiplantae</taxon>
        <taxon>Streptophyta</taxon>
        <taxon>Embryophyta</taxon>
        <taxon>Tracheophyta</taxon>
        <taxon>Spermatophyta</taxon>
        <taxon>Magnoliopsida</taxon>
        <taxon>eudicotyledons</taxon>
        <taxon>Gunneridae</taxon>
        <taxon>Pentapetalae</taxon>
        <taxon>Caryophyllales</taxon>
        <taxon>Nepenthaceae</taxon>
        <taxon>Nepenthes</taxon>
    </lineage>
</organism>
<dbReference type="PANTHER" id="PTHR46481">
    <property type="entry name" value="ZINC FINGER BED DOMAIN-CONTAINING PROTEIN 4"/>
    <property type="match status" value="1"/>
</dbReference>
<dbReference type="SUPFAM" id="SSF53098">
    <property type="entry name" value="Ribonuclease H-like"/>
    <property type="match status" value="1"/>
</dbReference>
<dbReference type="AlphaFoldDB" id="A0AAD3T5B8"/>
<sequence length="665" mass="77101">MEFSNGTVIKKPKRLTSVVWNHFERVKKADICYAICVHCNKTLSGSRNSGTTHLRNHLLRCLKRSNYDVSQLLGKRRKKDNTVTVTHYNFNDGLQKDEYIPVATIKVEQGPKREEVITIAGSTRFDQERSRLDLAHMIILHEYPLSMVDHNAFKVFVENLQPFFDITTNSVVEIDCIAIYDKQKQKVYGIINRLSGRISVSIDVWNSPESARYLCLTAHYIDEDWTLQKKTLNFIKIDAAHTEDVHSEVVIRCLMDWNIECRVFSMAFSDLFTREDIVCRIKDHLSQNRPLLCNARLFDVRCAAQVLSLLVEDAMDALHEVTHKIRKSIRYIKSSQTMQGKFSEIAQQVGIDNEKSLSLDCPTKWNSTFFMLETVLAYRAAFALLREQDPSYLVHLSEEEWEWASSITRYWKLFVEITNVFLGNTTPTANIYFADICDVHVQLIDWCKSSDEFINSVALKMKAKFEIYWDKCCLSLAVAAILDPRFKMKLVEYYYPQIYGNRARDHIKEVSDTIKDLFEEYSIGSTSTSVYHCPVPSSGIASNEPRDQLKGFDKFLNETSQSQNGISDLDKYLEEPVFPRNYDFNIFSWWKVHTARYPILPMMARDVLGIPMSTIVLDLYRSSLKPNTVQALICAQDWLLTELERTQRIFLFFYFYFGCTPPLPS</sequence>
<accession>A0AAD3T5B8</accession>
<keyword evidence="7" id="KW-0238">DNA-binding</keyword>
<proteinExistence type="predicted"/>
<keyword evidence="4 10" id="KW-0863">Zinc-finger</keyword>
<keyword evidence="13" id="KW-1185">Reference proteome</keyword>
<dbReference type="InterPro" id="IPR052035">
    <property type="entry name" value="ZnF_BED_domain_contain"/>
</dbReference>
<dbReference type="Pfam" id="PF14372">
    <property type="entry name" value="hAT-like_RNase-H"/>
    <property type="match status" value="1"/>
</dbReference>
<evidence type="ECO:0000313" key="12">
    <source>
        <dbReference type="EMBL" id="GMH23017.1"/>
    </source>
</evidence>
<keyword evidence="6" id="KW-0805">Transcription regulation</keyword>
<name>A0AAD3T5B8_NEPGR</name>
<feature type="domain" description="BED-type" evidence="11">
    <location>
        <begin position="14"/>
        <end position="69"/>
    </location>
</feature>
<dbReference type="SMART" id="SM00614">
    <property type="entry name" value="ZnF_BED"/>
    <property type="match status" value="1"/>
</dbReference>
<evidence type="ECO:0000256" key="6">
    <source>
        <dbReference type="ARBA" id="ARBA00023015"/>
    </source>
</evidence>
<dbReference type="SUPFAM" id="SSF57667">
    <property type="entry name" value="beta-beta-alpha zinc fingers"/>
    <property type="match status" value="1"/>
</dbReference>
<dbReference type="PANTHER" id="PTHR46481:SF11">
    <property type="entry name" value="ZINC FINGER BED DOMAIN-CONTAINING PROTEIN RICESLEEPER 2-LIKE"/>
    <property type="match status" value="1"/>
</dbReference>
<evidence type="ECO:0000256" key="10">
    <source>
        <dbReference type="PROSITE-ProRule" id="PRU00027"/>
    </source>
</evidence>
<dbReference type="InterPro" id="IPR012337">
    <property type="entry name" value="RNaseH-like_sf"/>
</dbReference>
<evidence type="ECO:0000256" key="1">
    <source>
        <dbReference type="ARBA" id="ARBA00004123"/>
    </source>
</evidence>
<dbReference type="GO" id="GO:0003677">
    <property type="term" value="F:DNA binding"/>
    <property type="evidence" value="ECO:0007669"/>
    <property type="project" value="UniProtKB-KW"/>
</dbReference>
<evidence type="ECO:0000256" key="8">
    <source>
        <dbReference type="ARBA" id="ARBA00023163"/>
    </source>
</evidence>
<dbReference type="Pfam" id="PF02892">
    <property type="entry name" value="zf-BED"/>
    <property type="match status" value="1"/>
</dbReference>
<comment type="subcellular location">
    <subcellularLocation>
        <location evidence="1">Nucleus</location>
    </subcellularLocation>
</comment>
<keyword evidence="8" id="KW-0804">Transcription</keyword>
<dbReference type="InterPro" id="IPR036236">
    <property type="entry name" value="Znf_C2H2_sf"/>
</dbReference>
<dbReference type="InterPro" id="IPR008906">
    <property type="entry name" value="HATC_C_dom"/>
</dbReference>
<evidence type="ECO:0000256" key="4">
    <source>
        <dbReference type="ARBA" id="ARBA00022771"/>
    </source>
</evidence>
<dbReference type="PROSITE" id="PS50808">
    <property type="entry name" value="ZF_BED"/>
    <property type="match status" value="1"/>
</dbReference>
<protein>
    <recommendedName>
        <fullName evidence="11">BED-type domain-containing protein</fullName>
    </recommendedName>
</protein>
<dbReference type="EMBL" id="BSYO01000025">
    <property type="protein sequence ID" value="GMH23017.1"/>
    <property type="molecule type" value="Genomic_DNA"/>
</dbReference>
<keyword evidence="3" id="KW-0479">Metal-binding</keyword>
<evidence type="ECO:0000313" key="13">
    <source>
        <dbReference type="Proteomes" id="UP001279734"/>
    </source>
</evidence>
<dbReference type="InterPro" id="IPR025525">
    <property type="entry name" value="hAT-like_transposase_RNase-H"/>
</dbReference>
<dbReference type="InterPro" id="IPR003656">
    <property type="entry name" value="Znf_BED"/>
</dbReference>
<evidence type="ECO:0000256" key="7">
    <source>
        <dbReference type="ARBA" id="ARBA00023125"/>
    </source>
</evidence>
<comment type="subunit">
    <text evidence="2">Homodimer.</text>
</comment>
<keyword evidence="9" id="KW-0539">Nucleus</keyword>
<evidence type="ECO:0000256" key="5">
    <source>
        <dbReference type="ARBA" id="ARBA00022833"/>
    </source>
</evidence>
<dbReference type="Pfam" id="PF05699">
    <property type="entry name" value="Dimer_Tnp_hAT"/>
    <property type="match status" value="1"/>
</dbReference>
<evidence type="ECO:0000259" key="11">
    <source>
        <dbReference type="PROSITE" id="PS50808"/>
    </source>
</evidence>
<dbReference type="GO" id="GO:0008270">
    <property type="term" value="F:zinc ion binding"/>
    <property type="evidence" value="ECO:0007669"/>
    <property type="project" value="UniProtKB-KW"/>
</dbReference>
<dbReference type="GO" id="GO:0005634">
    <property type="term" value="C:nucleus"/>
    <property type="evidence" value="ECO:0007669"/>
    <property type="project" value="UniProtKB-SubCell"/>
</dbReference>
<dbReference type="Proteomes" id="UP001279734">
    <property type="component" value="Unassembled WGS sequence"/>
</dbReference>
<reference evidence="12" key="1">
    <citation type="submission" date="2023-05" db="EMBL/GenBank/DDBJ databases">
        <title>Nepenthes gracilis genome sequencing.</title>
        <authorList>
            <person name="Fukushima K."/>
        </authorList>
    </citation>
    <scope>NUCLEOTIDE SEQUENCE</scope>
    <source>
        <strain evidence="12">SING2019-196</strain>
    </source>
</reference>
<keyword evidence="5" id="KW-0862">Zinc</keyword>
<gene>
    <name evidence="12" type="ORF">Nepgr_024860</name>
</gene>